<keyword evidence="3" id="KW-0436">Ligase</keyword>
<gene>
    <name evidence="9" type="ORF">S01H1_80204</name>
</gene>
<dbReference type="PANTHER" id="PTHR11118">
    <property type="entry name" value="RNA-SPLICING LIGASE RTCB HOMOLOG"/>
    <property type="match status" value="1"/>
</dbReference>
<reference evidence="9" key="1">
    <citation type="journal article" date="2014" name="Front. Microbiol.">
        <title>High frequency of phylogenetically diverse reductive dehalogenase-homologous genes in deep subseafloor sedimentary metagenomes.</title>
        <authorList>
            <person name="Kawai M."/>
            <person name="Futagami T."/>
            <person name="Toyoda A."/>
            <person name="Takaki Y."/>
            <person name="Nishi S."/>
            <person name="Hori S."/>
            <person name="Arai W."/>
            <person name="Tsubouchi T."/>
            <person name="Morono Y."/>
            <person name="Uchiyama I."/>
            <person name="Ito T."/>
            <person name="Fujiyama A."/>
            <person name="Inagaki F."/>
            <person name="Takami H."/>
        </authorList>
    </citation>
    <scope>NUCLEOTIDE SEQUENCE</scope>
    <source>
        <strain evidence="9">Expedition CK06-06</strain>
    </source>
</reference>
<evidence type="ECO:0000256" key="1">
    <source>
        <dbReference type="ARBA" id="ARBA00001936"/>
    </source>
</evidence>
<dbReference type="Gene3D" id="3.90.1860.10">
    <property type="entry name" value="tRNA-splicing ligase RtcB"/>
    <property type="match status" value="1"/>
</dbReference>
<evidence type="ECO:0000256" key="3">
    <source>
        <dbReference type="ARBA" id="ARBA00022598"/>
    </source>
</evidence>
<evidence type="ECO:0000256" key="4">
    <source>
        <dbReference type="ARBA" id="ARBA00022723"/>
    </source>
</evidence>
<organism evidence="9">
    <name type="scientific">marine sediment metagenome</name>
    <dbReference type="NCBI Taxonomy" id="412755"/>
    <lineage>
        <taxon>unclassified sequences</taxon>
        <taxon>metagenomes</taxon>
        <taxon>ecological metagenomes</taxon>
    </lineage>
</organism>
<dbReference type="GO" id="GO:0003972">
    <property type="term" value="F:RNA ligase (ATP) activity"/>
    <property type="evidence" value="ECO:0007669"/>
    <property type="project" value="TreeGrafter"/>
</dbReference>
<dbReference type="InterPro" id="IPR001233">
    <property type="entry name" value="RtcB"/>
</dbReference>
<accession>X0YB11</accession>
<evidence type="ECO:0000256" key="7">
    <source>
        <dbReference type="ARBA" id="ARBA00023211"/>
    </source>
</evidence>
<keyword evidence="4" id="KW-0479">Metal-binding</keyword>
<keyword evidence="6" id="KW-0342">GTP-binding</keyword>
<comment type="caution">
    <text evidence="9">The sequence shown here is derived from an EMBL/GenBank/DDBJ whole genome shotgun (WGS) entry which is preliminary data.</text>
</comment>
<name>X0YB11_9ZZZZ</name>
<evidence type="ECO:0000256" key="5">
    <source>
        <dbReference type="ARBA" id="ARBA00022741"/>
    </source>
</evidence>
<dbReference type="PANTHER" id="PTHR11118:SF1">
    <property type="entry name" value="RNA-SPLICING LIGASE RTCB HOMOLOG"/>
    <property type="match status" value="1"/>
</dbReference>
<evidence type="ECO:0000256" key="2">
    <source>
        <dbReference type="ARBA" id="ARBA00012726"/>
    </source>
</evidence>
<proteinExistence type="predicted"/>
<evidence type="ECO:0000256" key="8">
    <source>
        <dbReference type="ARBA" id="ARBA00047746"/>
    </source>
</evidence>
<sequence>AQNRGLLSEEASEAYKDVAEVVDVLHEAGIAHKVVRMRPIGVVKG</sequence>
<dbReference type="GO" id="GO:0170057">
    <property type="term" value="F:RNA ligase (GTP) activity"/>
    <property type="evidence" value="ECO:0007669"/>
    <property type="project" value="UniProtKB-EC"/>
</dbReference>
<protein>
    <recommendedName>
        <fullName evidence="2">3'-phosphate/5'-hydroxy nucleic acid ligase</fullName>
        <ecNumber evidence="2">6.5.1.8</ecNumber>
    </recommendedName>
</protein>
<dbReference type="GO" id="GO:0005525">
    <property type="term" value="F:GTP binding"/>
    <property type="evidence" value="ECO:0007669"/>
    <property type="project" value="UniProtKB-KW"/>
</dbReference>
<dbReference type="SUPFAM" id="SSF103365">
    <property type="entry name" value="Hypothetical protein PH1602"/>
    <property type="match status" value="1"/>
</dbReference>
<evidence type="ECO:0000256" key="6">
    <source>
        <dbReference type="ARBA" id="ARBA00023134"/>
    </source>
</evidence>
<dbReference type="GO" id="GO:0046872">
    <property type="term" value="F:metal ion binding"/>
    <property type="evidence" value="ECO:0007669"/>
    <property type="project" value="UniProtKB-KW"/>
</dbReference>
<keyword evidence="5" id="KW-0547">Nucleotide-binding</keyword>
<comment type="cofactor">
    <cofactor evidence="1">
        <name>Mn(2+)</name>
        <dbReference type="ChEBI" id="CHEBI:29035"/>
    </cofactor>
</comment>
<dbReference type="EC" id="6.5.1.8" evidence="2"/>
<feature type="non-terminal residue" evidence="9">
    <location>
        <position position="1"/>
    </location>
</feature>
<dbReference type="GO" id="GO:0006396">
    <property type="term" value="P:RNA processing"/>
    <property type="evidence" value="ECO:0007669"/>
    <property type="project" value="InterPro"/>
</dbReference>
<dbReference type="InterPro" id="IPR036025">
    <property type="entry name" value="RtcB-like_sf"/>
</dbReference>
<keyword evidence="7" id="KW-0464">Manganese</keyword>
<comment type="catalytic activity">
    <reaction evidence="8">
        <text>a 3'-end 3'-phospho-ribonucleotide-RNA + a 5'-end dephospho-ribonucleoside-RNA + GTP = a ribonucleotidyl-ribonucleotide-RNA + GMP + diphosphate</text>
        <dbReference type="Rhea" id="RHEA:68076"/>
        <dbReference type="Rhea" id="RHEA-COMP:10463"/>
        <dbReference type="Rhea" id="RHEA-COMP:13936"/>
        <dbReference type="Rhea" id="RHEA-COMP:17355"/>
        <dbReference type="ChEBI" id="CHEBI:33019"/>
        <dbReference type="ChEBI" id="CHEBI:37565"/>
        <dbReference type="ChEBI" id="CHEBI:58115"/>
        <dbReference type="ChEBI" id="CHEBI:83062"/>
        <dbReference type="ChEBI" id="CHEBI:138284"/>
        <dbReference type="ChEBI" id="CHEBI:173118"/>
        <dbReference type="EC" id="6.5.1.8"/>
    </reaction>
</comment>
<dbReference type="EMBL" id="BARS01054135">
    <property type="protein sequence ID" value="GAG45928.1"/>
    <property type="molecule type" value="Genomic_DNA"/>
</dbReference>
<dbReference type="Pfam" id="PF01139">
    <property type="entry name" value="RtcB"/>
    <property type="match status" value="1"/>
</dbReference>
<dbReference type="AlphaFoldDB" id="X0YB11"/>
<evidence type="ECO:0000313" key="9">
    <source>
        <dbReference type="EMBL" id="GAG45928.1"/>
    </source>
</evidence>